<keyword evidence="1" id="KW-0472">Membrane</keyword>
<keyword evidence="1" id="KW-1133">Transmembrane helix</keyword>
<proteinExistence type="predicted"/>
<accession>A0A067MHN9</accession>
<keyword evidence="3" id="KW-1185">Reference proteome</keyword>
<dbReference type="InParanoid" id="A0A067MHN9"/>
<organism evidence="2 3">
    <name type="scientific">Botryobasidium botryosum (strain FD-172 SS1)</name>
    <dbReference type="NCBI Taxonomy" id="930990"/>
    <lineage>
        <taxon>Eukaryota</taxon>
        <taxon>Fungi</taxon>
        <taxon>Dikarya</taxon>
        <taxon>Basidiomycota</taxon>
        <taxon>Agaricomycotina</taxon>
        <taxon>Agaricomycetes</taxon>
        <taxon>Cantharellales</taxon>
        <taxon>Botryobasidiaceae</taxon>
        <taxon>Botryobasidium</taxon>
    </lineage>
</organism>
<keyword evidence="1" id="KW-0812">Transmembrane</keyword>
<dbReference type="HOGENOM" id="CLU_609691_0_0_1"/>
<evidence type="ECO:0000313" key="3">
    <source>
        <dbReference type="Proteomes" id="UP000027195"/>
    </source>
</evidence>
<dbReference type="Proteomes" id="UP000027195">
    <property type="component" value="Unassembled WGS sequence"/>
</dbReference>
<sequence>MSTLSALKKVKKSVAWAESLDTVTHFEREEWEWEQRSFWPVRGCYDIARVLGSRDSELDTEPDKPIVTLKPPVSREDIGESQEPIFGHYSTRSARFGGSYDPMYHFSPMCHGALFKNVSLLAPIQEETLESPARCDECGRTFTSAATEAACEPNFFSDSEPAEQGSALDRLLARWQLQSSRPNQDDAAIIQESHEPHFVAGAEVTSDVRAEVECHEDADTITATAIHRSEPGSSARRDECSRTFSSAATEDPYEPAFFSDSEPVVVNPRSRRPHFARKANVGLGAMSDVCAPAQPREVADEVIATATHITCETSLTKLDVREIMPVTSYELPPAQNFERAAAPAPCDLFSVRYSGFTASMYVKDISSDSRPASLWLDIPSIVAFLMLFIHLLFGIISTATPALFGRLHSRPSDSLEDCVFPYVNKLVLSFRPVFRHPSHHCIAADWSPV</sequence>
<evidence type="ECO:0000313" key="2">
    <source>
        <dbReference type="EMBL" id="KDQ11382.1"/>
    </source>
</evidence>
<name>A0A067MHN9_BOTB1</name>
<gene>
    <name evidence="2" type="ORF">BOTBODRAFT_177417</name>
</gene>
<evidence type="ECO:0000256" key="1">
    <source>
        <dbReference type="SAM" id="Phobius"/>
    </source>
</evidence>
<protein>
    <submittedName>
        <fullName evidence="2">Uncharacterized protein</fullName>
    </submittedName>
</protein>
<dbReference type="EMBL" id="KL198059">
    <property type="protein sequence ID" value="KDQ11382.1"/>
    <property type="molecule type" value="Genomic_DNA"/>
</dbReference>
<feature type="transmembrane region" description="Helical" evidence="1">
    <location>
        <begin position="381"/>
        <end position="404"/>
    </location>
</feature>
<reference evidence="3" key="1">
    <citation type="journal article" date="2014" name="Proc. Natl. Acad. Sci. U.S.A.">
        <title>Extensive sampling of basidiomycete genomes demonstrates inadequacy of the white-rot/brown-rot paradigm for wood decay fungi.</title>
        <authorList>
            <person name="Riley R."/>
            <person name="Salamov A.A."/>
            <person name="Brown D.W."/>
            <person name="Nagy L.G."/>
            <person name="Floudas D."/>
            <person name="Held B.W."/>
            <person name="Levasseur A."/>
            <person name="Lombard V."/>
            <person name="Morin E."/>
            <person name="Otillar R."/>
            <person name="Lindquist E.A."/>
            <person name="Sun H."/>
            <person name="LaButti K.M."/>
            <person name="Schmutz J."/>
            <person name="Jabbour D."/>
            <person name="Luo H."/>
            <person name="Baker S.E."/>
            <person name="Pisabarro A.G."/>
            <person name="Walton J.D."/>
            <person name="Blanchette R.A."/>
            <person name="Henrissat B."/>
            <person name="Martin F."/>
            <person name="Cullen D."/>
            <person name="Hibbett D.S."/>
            <person name="Grigoriev I.V."/>
        </authorList>
    </citation>
    <scope>NUCLEOTIDE SEQUENCE [LARGE SCALE GENOMIC DNA]</scope>
    <source>
        <strain evidence="3">FD-172 SS1</strain>
    </source>
</reference>
<dbReference type="AlphaFoldDB" id="A0A067MHN9"/>